<keyword evidence="4" id="KW-1185">Reference proteome</keyword>
<evidence type="ECO:0000259" key="2">
    <source>
        <dbReference type="Pfam" id="PF14478"/>
    </source>
</evidence>
<dbReference type="OrthoDB" id="2356646at2"/>
<dbReference type="AlphaFoldDB" id="A0A4R7KB64"/>
<feature type="compositionally biased region" description="Basic and acidic residues" evidence="1">
    <location>
        <begin position="65"/>
        <end position="79"/>
    </location>
</feature>
<feature type="region of interest" description="Disordered" evidence="1">
    <location>
        <begin position="65"/>
        <end position="94"/>
    </location>
</feature>
<dbReference type="InterPro" id="IPR027954">
    <property type="entry name" value="Transcobalamin-like_C"/>
</dbReference>
<feature type="domain" description="Transcobalamin-like C-terminal" evidence="2">
    <location>
        <begin position="121"/>
        <end position="193"/>
    </location>
</feature>
<evidence type="ECO:0000313" key="4">
    <source>
        <dbReference type="Proteomes" id="UP000295325"/>
    </source>
</evidence>
<proteinExistence type="predicted"/>
<evidence type="ECO:0000256" key="1">
    <source>
        <dbReference type="SAM" id="MobiDB-lite"/>
    </source>
</evidence>
<accession>A0A4R7KB64</accession>
<dbReference type="EMBL" id="SOAZ01000025">
    <property type="protein sequence ID" value="TDT50726.1"/>
    <property type="molecule type" value="Genomic_DNA"/>
</dbReference>
<dbReference type="Gene3D" id="2.170.130.30">
    <property type="match status" value="1"/>
</dbReference>
<protein>
    <submittedName>
        <fullName evidence="3">Uncharacterized protein DUF4430</fullName>
    </submittedName>
</protein>
<dbReference type="Pfam" id="PF14478">
    <property type="entry name" value="DUF4430"/>
    <property type="match status" value="1"/>
</dbReference>
<sequence length="200" mass="22544">MKRRGMLIAAVILFSLGVMLFAKGYQRNYIASNAENADVNIEVTGTNQNQAKQNDNQIKQEQNRIKEQNKEVDRNKNNDDASNPSKSEPQKQEKAKDNIIFLDTISGKKILSASTNIENRTVAEVTIEMLKSKGIRYRAVGAGETIYFSMIANLKERDAGPESGWCYFVNGKKYSVGAGVYRLKRDDVLEWKFLKDGVKP</sequence>
<organism evidence="3 4">
    <name type="scientific">Fonticella tunisiensis</name>
    <dbReference type="NCBI Taxonomy" id="1096341"/>
    <lineage>
        <taxon>Bacteria</taxon>
        <taxon>Bacillati</taxon>
        <taxon>Bacillota</taxon>
        <taxon>Clostridia</taxon>
        <taxon>Eubacteriales</taxon>
        <taxon>Clostridiaceae</taxon>
        <taxon>Fonticella</taxon>
    </lineage>
</organism>
<evidence type="ECO:0000313" key="3">
    <source>
        <dbReference type="EMBL" id="TDT50726.1"/>
    </source>
</evidence>
<dbReference type="Proteomes" id="UP000295325">
    <property type="component" value="Unassembled WGS sequence"/>
</dbReference>
<name>A0A4R7KB64_9CLOT</name>
<dbReference type="RefSeq" id="WP_133628996.1">
    <property type="nucleotide sequence ID" value="NZ_SOAZ01000025.1"/>
</dbReference>
<reference evidence="3 4" key="1">
    <citation type="submission" date="2019-03" db="EMBL/GenBank/DDBJ databases">
        <title>Genomic Encyclopedia of Type Strains, Phase IV (KMG-IV): sequencing the most valuable type-strain genomes for metagenomic binning, comparative biology and taxonomic classification.</title>
        <authorList>
            <person name="Goeker M."/>
        </authorList>
    </citation>
    <scope>NUCLEOTIDE SEQUENCE [LARGE SCALE GENOMIC DNA]</scope>
    <source>
        <strain evidence="3 4">DSM 24455</strain>
    </source>
</reference>
<comment type="caution">
    <text evidence="3">The sequence shown here is derived from an EMBL/GenBank/DDBJ whole genome shotgun (WGS) entry which is preliminary data.</text>
</comment>
<gene>
    <name evidence="3" type="ORF">EDD71_12512</name>
</gene>